<comment type="caution">
    <text evidence="4">The sequence shown here is derived from an EMBL/GenBank/DDBJ whole genome shotgun (WGS) entry which is preliminary data.</text>
</comment>
<keyword evidence="1" id="KW-0175">Coiled coil</keyword>
<dbReference type="EMBL" id="JBANRG010000038">
    <property type="protein sequence ID" value="KAK7448504.1"/>
    <property type="molecule type" value="Genomic_DNA"/>
</dbReference>
<sequence>MSNLTELVQQLAQQQVTLQQQVNRMAEALTRNQTPAPAAVAASATPTTTSSSQKSSTAKPEPFVGKATDVRRFLSYFLNWASKQNDLPEESDVILSALSYMQGDAADWASRFIDQAMKSKQTNSEAKFPFEGKWDTFVQEFKTRFGSLDEEAEARKEIKGMKQGQRTVAQFAQKFQDVGSRTGFSDTDLMERFCNGLSQTIQLQMININIAQGKPKSLSDAVSRACTIELALHDPSLNIRTSAVSDPMAMDIDANRVGNGGRGGGNWNGKTRDDFLKEMRGRCFGCRSPNHV</sequence>
<dbReference type="PANTHER" id="PTHR15503:SF22">
    <property type="entry name" value="TRANSPOSON TY3-I GAG POLYPROTEIN"/>
    <property type="match status" value="1"/>
</dbReference>
<dbReference type="Pfam" id="PF03732">
    <property type="entry name" value="Retrotrans_gag"/>
    <property type="match status" value="1"/>
</dbReference>
<evidence type="ECO:0000256" key="1">
    <source>
        <dbReference type="SAM" id="Coils"/>
    </source>
</evidence>
<name>A0ABR1J2G6_9AGAR</name>
<evidence type="ECO:0000256" key="2">
    <source>
        <dbReference type="SAM" id="MobiDB-lite"/>
    </source>
</evidence>
<protein>
    <recommendedName>
        <fullName evidence="3">Retrotransposon gag domain-containing protein</fullName>
    </recommendedName>
</protein>
<proteinExistence type="predicted"/>
<feature type="region of interest" description="Disordered" evidence="2">
    <location>
        <begin position="32"/>
        <end position="62"/>
    </location>
</feature>
<reference evidence="4 5" key="1">
    <citation type="submission" date="2024-01" db="EMBL/GenBank/DDBJ databases">
        <title>A draft genome for the cacao thread blight pathogen Marasmiellus scandens.</title>
        <authorList>
            <person name="Baruah I.K."/>
            <person name="Leung J."/>
            <person name="Bukari Y."/>
            <person name="Amoako-Attah I."/>
            <person name="Meinhardt L.W."/>
            <person name="Bailey B.A."/>
            <person name="Cohen S.P."/>
        </authorList>
    </citation>
    <scope>NUCLEOTIDE SEQUENCE [LARGE SCALE GENOMIC DNA]</scope>
    <source>
        <strain evidence="4 5">GH-19</strain>
    </source>
</reference>
<gene>
    <name evidence="4" type="ORF">VKT23_013765</name>
</gene>
<evidence type="ECO:0000313" key="5">
    <source>
        <dbReference type="Proteomes" id="UP001498398"/>
    </source>
</evidence>
<feature type="compositionally biased region" description="Low complexity" evidence="2">
    <location>
        <begin position="33"/>
        <end position="60"/>
    </location>
</feature>
<dbReference type="Proteomes" id="UP001498398">
    <property type="component" value="Unassembled WGS sequence"/>
</dbReference>
<accession>A0ABR1J2G6</accession>
<feature type="coiled-coil region" evidence="1">
    <location>
        <begin position="1"/>
        <end position="28"/>
    </location>
</feature>
<keyword evidence="5" id="KW-1185">Reference proteome</keyword>
<evidence type="ECO:0000313" key="4">
    <source>
        <dbReference type="EMBL" id="KAK7448504.1"/>
    </source>
</evidence>
<dbReference type="PANTHER" id="PTHR15503">
    <property type="entry name" value="LDOC1 RELATED"/>
    <property type="match status" value="1"/>
</dbReference>
<dbReference type="InterPro" id="IPR032567">
    <property type="entry name" value="RTL1-rel"/>
</dbReference>
<dbReference type="InterPro" id="IPR005162">
    <property type="entry name" value="Retrotrans_gag_dom"/>
</dbReference>
<organism evidence="4 5">
    <name type="scientific">Marasmiellus scandens</name>
    <dbReference type="NCBI Taxonomy" id="2682957"/>
    <lineage>
        <taxon>Eukaryota</taxon>
        <taxon>Fungi</taxon>
        <taxon>Dikarya</taxon>
        <taxon>Basidiomycota</taxon>
        <taxon>Agaricomycotina</taxon>
        <taxon>Agaricomycetes</taxon>
        <taxon>Agaricomycetidae</taxon>
        <taxon>Agaricales</taxon>
        <taxon>Marasmiineae</taxon>
        <taxon>Omphalotaceae</taxon>
        <taxon>Marasmiellus</taxon>
    </lineage>
</organism>
<evidence type="ECO:0000259" key="3">
    <source>
        <dbReference type="Pfam" id="PF03732"/>
    </source>
</evidence>
<feature type="domain" description="Retrotransposon gag" evidence="3">
    <location>
        <begin position="99"/>
        <end position="198"/>
    </location>
</feature>